<dbReference type="AlphaFoldDB" id="A0A5N6PYE9"/>
<accession>A0A5N6PYE9</accession>
<keyword evidence="2" id="KW-1185">Reference proteome</keyword>
<name>A0A5N6PYE9_9ASTR</name>
<evidence type="ECO:0000313" key="1">
    <source>
        <dbReference type="EMBL" id="KAD7477405.1"/>
    </source>
</evidence>
<reference evidence="1 2" key="1">
    <citation type="submission" date="2019-05" db="EMBL/GenBank/DDBJ databases">
        <title>Mikania micrantha, genome provides insights into the molecular mechanism of rapid growth.</title>
        <authorList>
            <person name="Liu B."/>
        </authorList>
    </citation>
    <scope>NUCLEOTIDE SEQUENCE [LARGE SCALE GENOMIC DNA]</scope>
    <source>
        <strain evidence="1">NLD-2019</strain>
        <tissue evidence="1">Leaf</tissue>
    </source>
</reference>
<proteinExistence type="predicted"/>
<evidence type="ECO:0000313" key="2">
    <source>
        <dbReference type="Proteomes" id="UP000326396"/>
    </source>
</evidence>
<sequence length="66" mass="7323">MAQAMGGARGHIVQSSLPGISVEISLDRLYFCVEGDESFVWAKESLKSDEKRVRYAWWKFNNGGGG</sequence>
<comment type="caution">
    <text evidence="1">The sequence shown here is derived from an EMBL/GenBank/DDBJ whole genome shotgun (WGS) entry which is preliminary data.</text>
</comment>
<protein>
    <submittedName>
        <fullName evidence="1">Uncharacterized protein</fullName>
    </submittedName>
</protein>
<organism evidence="1 2">
    <name type="scientific">Mikania micrantha</name>
    <name type="common">bitter vine</name>
    <dbReference type="NCBI Taxonomy" id="192012"/>
    <lineage>
        <taxon>Eukaryota</taxon>
        <taxon>Viridiplantae</taxon>
        <taxon>Streptophyta</taxon>
        <taxon>Embryophyta</taxon>
        <taxon>Tracheophyta</taxon>
        <taxon>Spermatophyta</taxon>
        <taxon>Magnoliopsida</taxon>
        <taxon>eudicotyledons</taxon>
        <taxon>Gunneridae</taxon>
        <taxon>Pentapetalae</taxon>
        <taxon>asterids</taxon>
        <taxon>campanulids</taxon>
        <taxon>Asterales</taxon>
        <taxon>Asteraceae</taxon>
        <taxon>Asteroideae</taxon>
        <taxon>Heliantheae alliance</taxon>
        <taxon>Eupatorieae</taxon>
        <taxon>Mikania</taxon>
    </lineage>
</organism>
<dbReference type="Proteomes" id="UP000326396">
    <property type="component" value="Linkage Group LG1"/>
</dbReference>
<dbReference type="EMBL" id="SZYD01000001">
    <property type="protein sequence ID" value="KAD7477405.1"/>
    <property type="molecule type" value="Genomic_DNA"/>
</dbReference>
<gene>
    <name evidence="1" type="ORF">E3N88_00541</name>
</gene>